<organism evidence="1 2">
    <name type="scientific">Devosia elaeis</name>
    <dbReference type="NCBI Taxonomy" id="1770058"/>
    <lineage>
        <taxon>Bacteria</taxon>
        <taxon>Pseudomonadati</taxon>
        <taxon>Pseudomonadota</taxon>
        <taxon>Alphaproteobacteria</taxon>
        <taxon>Hyphomicrobiales</taxon>
        <taxon>Devosiaceae</taxon>
        <taxon>Devosia</taxon>
    </lineage>
</organism>
<keyword evidence="2" id="KW-1185">Reference proteome</keyword>
<dbReference type="EMBL" id="LVVY01000121">
    <property type="protein sequence ID" value="OAM74425.1"/>
    <property type="molecule type" value="Genomic_DNA"/>
</dbReference>
<evidence type="ECO:0000313" key="1">
    <source>
        <dbReference type="EMBL" id="OAM74425.1"/>
    </source>
</evidence>
<reference evidence="1 2" key="1">
    <citation type="submission" date="2016-03" db="EMBL/GenBank/DDBJ databases">
        <title>Genome sequencing of Devosia sp. S37.</title>
        <authorList>
            <person name="Mohd Nor M."/>
        </authorList>
    </citation>
    <scope>NUCLEOTIDE SEQUENCE [LARGE SCALE GENOMIC DNA]</scope>
    <source>
        <strain evidence="1 2">S37</strain>
    </source>
</reference>
<protein>
    <submittedName>
        <fullName evidence="1">Uncharacterized protein</fullName>
    </submittedName>
</protein>
<sequence length="106" mass="12054">MLYIFQLSDHCANGSSELASRAHTTMAENDHEPSRHFGMRADQNRRMLSAVTHGFEESFIALMVFMEPILHEGPFQGSRIQIDYGFTRGEPVSSIVQFRNRLEHGA</sequence>
<comment type="caution">
    <text evidence="1">The sequence shown here is derived from an EMBL/GenBank/DDBJ whole genome shotgun (WGS) entry which is preliminary data.</text>
</comment>
<proteinExistence type="predicted"/>
<dbReference type="Proteomes" id="UP000078389">
    <property type="component" value="Unassembled WGS sequence"/>
</dbReference>
<evidence type="ECO:0000313" key="2">
    <source>
        <dbReference type="Proteomes" id="UP000078389"/>
    </source>
</evidence>
<accession>A0A178HQZ3</accession>
<dbReference type="AlphaFoldDB" id="A0A178HQZ3"/>
<gene>
    <name evidence="1" type="ORF">A3840_15865</name>
</gene>
<name>A0A178HQZ3_9HYPH</name>